<dbReference type="AlphaFoldDB" id="A0A550I724"/>
<name>A0A550I724_9FLAO</name>
<dbReference type="OrthoDB" id="1490993at2"/>
<gene>
    <name evidence="1" type="ORF">FGM01_02480</name>
</gene>
<protein>
    <submittedName>
        <fullName evidence="1">Uncharacterized protein</fullName>
    </submittedName>
</protein>
<sequence length="296" mass="35210">MIFLLISCAEKKECSYIEDYYQLVYEAEKAYYLEDYQKVFDKMSAATSSCELINQTMIYEMEKYAESAAIIGKKKKALELIKELILNGYEIDQIEDNEAFSSILKSQEWNKIKYDYSDLRKEYLNNINLELREQISEMQNADQYYRQRLKDKNINRDSIWEKINRTDSINDIKLKNIIEEFGYPDYRLIGGYNIDQRNVDPGILLFHFDDYDYYTKTLKNLIDKGKAPPQSLGNFVDSYQRRVPEQKKFIYGIYDNVSPDEIIDYAKLDKRRKSIGLAPMKLKKSVDSLRRIYYNL</sequence>
<keyword evidence="2" id="KW-1185">Reference proteome</keyword>
<comment type="caution">
    <text evidence="1">The sequence shown here is derived from an EMBL/GenBank/DDBJ whole genome shotgun (WGS) entry which is preliminary data.</text>
</comment>
<accession>A0A550I724</accession>
<evidence type="ECO:0000313" key="2">
    <source>
        <dbReference type="Proteomes" id="UP000315131"/>
    </source>
</evidence>
<dbReference type="EMBL" id="VHSF01000001">
    <property type="protein sequence ID" value="TRO66776.1"/>
    <property type="molecule type" value="Genomic_DNA"/>
</dbReference>
<evidence type="ECO:0000313" key="1">
    <source>
        <dbReference type="EMBL" id="TRO66776.1"/>
    </source>
</evidence>
<dbReference type="Proteomes" id="UP000315131">
    <property type="component" value="Unassembled WGS sequence"/>
</dbReference>
<proteinExistence type="predicted"/>
<dbReference type="RefSeq" id="WP_143409555.1">
    <property type="nucleotide sequence ID" value="NZ_VHSF01000001.1"/>
</dbReference>
<reference evidence="1 2" key="1">
    <citation type="submission" date="2019-06" db="EMBL/GenBank/DDBJ databases">
        <title>Gramella sabulilitoris sp. nov., isolated from a marine sand.</title>
        <authorList>
            <person name="Yoon J.-H."/>
        </authorList>
    </citation>
    <scope>NUCLEOTIDE SEQUENCE [LARGE SCALE GENOMIC DNA]</scope>
    <source>
        <strain evidence="1 2">HSMS-1</strain>
    </source>
</reference>
<organism evidence="1 2">
    <name type="scientific">Christiangramia sabulilitoris</name>
    <dbReference type="NCBI Taxonomy" id="2583991"/>
    <lineage>
        <taxon>Bacteria</taxon>
        <taxon>Pseudomonadati</taxon>
        <taxon>Bacteroidota</taxon>
        <taxon>Flavobacteriia</taxon>
        <taxon>Flavobacteriales</taxon>
        <taxon>Flavobacteriaceae</taxon>
        <taxon>Christiangramia</taxon>
    </lineage>
</organism>